<dbReference type="STRING" id="1114924.SAMN05216258_101183"/>
<dbReference type="AlphaFoldDB" id="A0A1I3BLQ4"/>
<evidence type="ECO:0000313" key="4">
    <source>
        <dbReference type="Proteomes" id="UP000199377"/>
    </source>
</evidence>
<dbReference type="Gene3D" id="3.40.50.720">
    <property type="entry name" value="NAD(P)-binding Rossmann-like Domain"/>
    <property type="match status" value="1"/>
</dbReference>
<feature type="domain" description="Saccharopine dehydrogenase NADP binding" evidence="1">
    <location>
        <begin position="3"/>
        <end position="98"/>
    </location>
</feature>
<sequence>MKVLVLGGYGVFGARLARLLVRDGHAVTVAGRSLAPAQALAAELGCAALRMDREGDLRELDGHDVVIDAAGPFHAYGDDPLRLPRTALARGLHYLDLADDARFCAGIAALDGPARAAGRCAISGLSSTPALSSAAVRALVGRETPRLIDCAILPGNRSPRGRSVMRSILAQAGRPMRVRRGGAWTEVPGWSDPADYRLPGGLVRQGWQIETPDQALFPAHFGAETALFRAGLELAAMRYGLAAFARLRRRWPVPISSPLLAAFKAGADLLAPFGSGVGGMSVGVVVGAERRTWALRVDDGDGPFIPAVAARALLRRASLPVGARPALEAVTLAEAEAAMADLSVRVERRVEPFAPIFPRVLGPAFETLPQAVRATHLTADVSRWRGRASVTRGEGAWSRLLAAVFGFPAAAEDVPVEVVKTATPRGETWLRRFDGRGFRSHLCAGADGMTERFGPFAFRLGLRVEDGALHYPVRAGRIGPLPLPAALLPVSVAREYADAEGFRFDVELRAPLTRGLLVRYRGRLAPEGDAAAGAAAAGAAAEV</sequence>
<protein>
    <submittedName>
        <fullName evidence="3">Saccharopine dehydrogenase NADP binding domain-containing protein</fullName>
    </submittedName>
</protein>
<evidence type="ECO:0000313" key="3">
    <source>
        <dbReference type="EMBL" id="SFH63207.1"/>
    </source>
</evidence>
<accession>A0A1I3BLQ4</accession>
<organism evidence="3 4">
    <name type="scientific">Albimonas pacifica</name>
    <dbReference type="NCBI Taxonomy" id="1114924"/>
    <lineage>
        <taxon>Bacteria</taxon>
        <taxon>Pseudomonadati</taxon>
        <taxon>Pseudomonadota</taxon>
        <taxon>Alphaproteobacteria</taxon>
        <taxon>Rhodobacterales</taxon>
        <taxon>Paracoccaceae</taxon>
        <taxon>Albimonas</taxon>
    </lineage>
</organism>
<dbReference type="InterPro" id="IPR036291">
    <property type="entry name" value="NAD(P)-bd_dom_sf"/>
</dbReference>
<keyword evidence="4" id="KW-1185">Reference proteome</keyword>
<dbReference type="SUPFAM" id="SSF51735">
    <property type="entry name" value="NAD(P)-binding Rossmann-fold domains"/>
    <property type="match status" value="1"/>
</dbReference>
<dbReference type="Pfam" id="PF03435">
    <property type="entry name" value="Sacchrp_dh_NADP"/>
    <property type="match status" value="1"/>
</dbReference>
<evidence type="ECO:0000259" key="1">
    <source>
        <dbReference type="Pfam" id="PF03435"/>
    </source>
</evidence>
<dbReference type="EMBL" id="FOQH01000001">
    <property type="protein sequence ID" value="SFH63207.1"/>
    <property type="molecule type" value="Genomic_DNA"/>
</dbReference>
<dbReference type="OrthoDB" id="528778at2"/>
<dbReference type="InterPro" id="IPR025311">
    <property type="entry name" value="DUF4166"/>
</dbReference>
<dbReference type="PANTHER" id="PTHR43796">
    <property type="entry name" value="CARBOXYNORSPERMIDINE SYNTHASE"/>
    <property type="match status" value="1"/>
</dbReference>
<name>A0A1I3BLQ4_9RHOB</name>
<proteinExistence type="predicted"/>
<dbReference type="InterPro" id="IPR005097">
    <property type="entry name" value="Sacchrp_dh_NADP-bd"/>
</dbReference>
<dbReference type="Proteomes" id="UP000199377">
    <property type="component" value="Unassembled WGS sequence"/>
</dbReference>
<dbReference type="PANTHER" id="PTHR43796:SF2">
    <property type="entry name" value="CARBOXYNORSPERMIDINE SYNTHASE"/>
    <property type="match status" value="1"/>
</dbReference>
<gene>
    <name evidence="3" type="ORF">SAMN05216258_101183</name>
</gene>
<dbReference type="RefSeq" id="WP_092856914.1">
    <property type="nucleotide sequence ID" value="NZ_FOQH01000001.1"/>
</dbReference>
<dbReference type="Pfam" id="PF13761">
    <property type="entry name" value="DUF4166"/>
    <property type="match status" value="1"/>
</dbReference>
<reference evidence="3 4" key="1">
    <citation type="submission" date="2016-10" db="EMBL/GenBank/DDBJ databases">
        <authorList>
            <person name="de Groot N.N."/>
        </authorList>
    </citation>
    <scope>NUCLEOTIDE SEQUENCE [LARGE SCALE GENOMIC DNA]</scope>
    <source>
        <strain evidence="3 4">CGMCC 1.11030</strain>
    </source>
</reference>
<evidence type="ECO:0000259" key="2">
    <source>
        <dbReference type="Pfam" id="PF13761"/>
    </source>
</evidence>
<feature type="domain" description="DUF4166" evidence="2">
    <location>
        <begin position="368"/>
        <end position="524"/>
    </location>
</feature>